<proteinExistence type="predicted"/>
<keyword evidence="2" id="KW-1185">Reference proteome</keyword>
<evidence type="ECO:0000313" key="2">
    <source>
        <dbReference type="Proteomes" id="UP000299102"/>
    </source>
</evidence>
<protein>
    <submittedName>
        <fullName evidence="1">Uncharacterized protein</fullName>
    </submittedName>
</protein>
<comment type="caution">
    <text evidence="1">The sequence shown here is derived from an EMBL/GenBank/DDBJ whole genome shotgun (WGS) entry which is preliminary data.</text>
</comment>
<dbReference type="AlphaFoldDB" id="A0A4C1VDR0"/>
<organism evidence="1 2">
    <name type="scientific">Eumeta variegata</name>
    <name type="common">Bagworm moth</name>
    <name type="synonym">Eumeta japonica</name>
    <dbReference type="NCBI Taxonomy" id="151549"/>
    <lineage>
        <taxon>Eukaryota</taxon>
        <taxon>Metazoa</taxon>
        <taxon>Ecdysozoa</taxon>
        <taxon>Arthropoda</taxon>
        <taxon>Hexapoda</taxon>
        <taxon>Insecta</taxon>
        <taxon>Pterygota</taxon>
        <taxon>Neoptera</taxon>
        <taxon>Endopterygota</taxon>
        <taxon>Lepidoptera</taxon>
        <taxon>Glossata</taxon>
        <taxon>Ditrysia</taxon>
        <taxon>Tineoidea</taxon>
        <taxon>Psychidae</taxon>
        <taxon>Oiketicinae</taxon>
        <taxon>Eumeta</taxon>
    </lineage>
</organism>
<name>A0A4C1VDR0_EUMVA</name>
<gene>
    <name evidence="1" type="ORF">EVAR_96985_1</name>
</gene>
<accession>A0A4C1VDR0</accession>
<evidence type="ECO:0000313" key="1">
    <source>
        <dbReference type="EMBL" id="GBP36991.1"/>
    </source>
</evidence>
<reference evidence="1 2" key="1">
    <citation type="journal article" date="2019" name="Commun. Biol.">
        <title>The bagworm genome reveals a unique fibroin gene that provides high tensile strength.</title>
        <authorList>
            <person name="Kono N."/>
            <person name="Nakamura H."/>
            <person name="Ohtoshi R."/>
            <person name="Tomita M."/>
            <person name="Numata K."/>
            <person name="Arakawa K."/>
        </authorList>
    </citation>
    <scope>NUCLEOTIDE SEQUENCE [LARGE SCALE GENOMIC DNA]</scope>
</reference>
<sequence length="98" mass="10144">MTAPGLTVEANVKFYGSFLVGESQTHPMLAGAWQLISVAAARRETIMRGGSAVGVSGSFDCVEIPLSRIPFSALCALIPVMQIKGAAIARAAAIQPAQ</sequence>
<dbReference type="Proteomes" id="UP000299102">
    <property type="component" value="Unassembled WGS sequence"/>
</dbReference>
<dbReference type="EMBL" id="BGZK01000326">
    <property type="protein sequence ID" value="GBP36991.1"/>
    <property type="molecule type" value="Genomic_DNA"/>
</dbReference>